<protein>
    <recommendedName>
        <fullName evidence="4">Myb-like domain-containing protein</fullName>
    </recommendedName>
</protein>
<dbReference type="Gene3D" id="1.10.10.60">
    <property type="entry name" value="Homeodomain-like"/>
    <property type="match status" value="1"/>
</dbReference>
<reference evidence="2 3" key="1">
    <citation type="submission" date="2016-07" db="EMBL/GenBank/DDBJ databases">
        <title>Pervasive Adenine N6-methylation of Active Genes in Fungi.</title>
        <authorList>
            <consortium name="DOE Joint Genome Institute"/>
            <person name="Mondo S.J."/>
            <person name="Dannebaum R.O."/>
            <person name="Kuo R.C."/>
            <person name="Labutti K."/>
            <person name="Haridas S."/>
            <person name="Kuo A."/>
            <person name="Salamov A."/>
            <person name="Ahrendt S.R."/>
            <person name="Lipzen A."/>
            <person name="Sullivan W."/>
            <person name="Andreopoulos W.B."/>
            <person name="Clum A."/>
            <person name="Lindquist E."/>
            <person name="Daum C."/>
            <person name="Ramamoorthy G.K."/>
            <person name="Gryganskyi A."/>
            <person name="Culley D."/>
            <person name="Magnuson J.K."/>
            <person name="James T.Y."/>
            <person name="O'Malley M.A."/>
            <person name="Stajich J.E."/>
            <person name="Spatafora J.W."/>
            <person name="Visel A."/>
            <person name="Grigoriev I.V."/>
        </authorList>
    </citation>
    <scope>NUCLEOTIDE SEQUENCE [LARGE SCALE GENOMIC DNA]</scope>
    <source>
        <strain evidence="2 3">68-887.2</strain>
    </source>
</reference>
<accession>A0A1Y2AM29</accession>
<comment type="caution">
    <text evidence="2">The sequence shown here is derived from an EMBL/GenBank/DDBJ whole genome shotgun (WGS) entry which is preliminary data.</text>
</comment>
<proteinExistence type="predicted"/>
<dbReference type="SUPFAM" id="SSF46689">
    <property type="entry name" value="Homeodomain-like"/>
    <property type="match status" value="1"/>
</dbReference>
<feature type="compositionally biased region" description="Basic residues" evidence="1">
    <location>
        <begin position="43"/>
        <end position="56"/>
    </location>
</feature>
<gene>
    <name evidence="2" type="ORF">BCR39DRAFT_346038</name>
</gene>
<dbReference type="InParanoid" id="A0A1Y2AM29"/>
<keyword evidence="3" id="KW-1185">Reference proteome</keyword>
<evidence type="ECO:0000313" key="3">
    <source>
        <dbReference type="Proteomes" id="UP000193986"/>
    </source>
</evidence>
<dbReference type="InterPro" id="IPR009057">
    <property type="entry name" value="Homeodomain-like_sf"/>
</dbReference>
<evidence type="ECO:0008006" key="4">
    <source>
        <dbReference type="Google" id="ProtNLM"/>
    </source>
</evidence>
<evidence type="ECO:0000313" key="2">
    <source>
        <dbReference type="EMBL" id="ORY23611.1"/>
    </source>
</evidence>
<dbReference type="AlphaFoldDB" id="A0A1Y2AM29"/>
<evidence type="ECO:0000256" key="1">
    <source>
        <dbReference type="SAM" id="MobiDB-lite"/>
    </source>
</evidence>
<sequence>MANDSPQSNTSSSADSKPTIPIVTTPKKRKTPADAPSDDSPKRIKTPSKPSPKKLTPKPWTSEEMIKLFDTAIKSGASGKAFDGLIPGRTGEQCYGNWRMVIAPAIRKMLDERGKGVKKA</sequence>
<feature type="region of interest" description="Disordered" evidence="1">
    <location>
        <begin position="1"/>
        <end position="62"/>
    </location>
</feature>
<dbReference type="EMBL" id="MCFC01000077">
    <property type="protein sequence ID" value="ORY23611.1"/>
    <property type="molecule type" value="Genomic_DNA"/>
</dbReference>
<name>A0A1Y2AM29_9TREE</name>
<organism evidence="2 3">
    <name type="scientific">Naematelia encephala</name>
    <dbReference type="NCBI Taxonomy" id="71784"/>
    <lineage>
        <taxon>Eukaryota</taxon>
        <taxon>Fungi</taxon>
        <taxon>Dikarya</taxon>
        <taxon>Basidiomycota</taxon>
        <taxon>Agaricomycotina</taxon>
        <taxon>Tremellomycetes</taxon>
        <taxon>Tremellales</taxon>
        <taxon>Naemateliaceae</taxon>
        <taxon>Naematelia</taxon>
    </lineage>
</organism>
<dbReference type="Proteomes" id="UP000193986">
    <property type="component" value="Unassembled WGS sequence"/>
</dbReference>
<dbReference type="OrthoDB" id="2563640at2759"/>
<feature type="compositionally biased region" description="Polar residues" evidence="1">
    <location>
        <begin position="1"/>
        <end position="16"/>
    </location>
</feature>